<evidence type="ECO:0000256" key="3">
    <source>
        <dbReference type="ARBA" id="ARBA00022452"/>
    </source>
</evidence>
<protein>
    <submittedName>
        <fullName evidence="13">SusC/RagA family protein</fullName>
    </submittedName>
</protein>
<dbReference type="OrthoDB" id="9768177at2"/>
<evidence type="ECO:0000256" key="1">
    <source>
        <dbReference type="ARBA" id="ARBA00004571"/>
    </source>
</evidence>
<evidence type="ECO:0000256" key="7">
    <source>
        <dbReference type="ARBA" id="ARBA00023237"/>
    </source>
</evidence>
<feature type="domain" description="TonB-dependent receptor-like beta-barrel" evidence="11">
    <location>
        <begin position="483"/>
        <end position="792"/>
    </location>
</feature>
<dbReference type="InterPro" id="IPR000531">
    <property type="entry name" value="Beta-barrel_TonB"/>
</dbReference>
<dbReference type="GO" id="GO:0009279">
    <property type="term" value="C:cell outer membrane"/>
    <property type="evidence" value="ECO:0007669"/>
    <property type="project" value="UniProtKB-SubCell"/>
</dbReference>
<dbReference type="InterPro" id="IPR037066">
    <property type="entry name" value="Plug_dom_sf"/>
</dbReference>
<evidence type="ECO:0000313" key="14">
    <source>
        <dbReference type="Proteomes" id="UP000283433"/>
    </source>
</evidence>
<sequence length="1036" mass="112748">MKKSILQNCFGEGQAAVRSLRLLLLIVIGLASSITAYAQTTVKGKVTDDTGMGLPGVSVMVKGTTNGTQTDANGNYALSVPGKNAVLVFSFIGYTAVEKPLNGQATVNVNMAADSKSLSEVVVIGYGTQRREAVTGSVASISGDKLTEVPTANVTQALQGRLAGVDISQTSSKPGATTQIRIRGTRSLTADNNPLIVLDGIPFTGSISDINPNDIKSLDVLKDASATAIYGARGANGVILITTNRGQKNQKARVSYNAYAGSQEIFAKVPMMNGPQLAALRKEAKVYTSNGVDEDDAVNTDWQDLFFKTGAVTSHDIGVSGGTETGNYNFGLGYYKNQAVVPSQQYSRYSFKASMDQNLGKIFRVGFTSNNNYNLNEGGQIGTFGAYAFSPLINPYKSDGSLKRVVNMASGDSYVLTSGVVDSLTNNGLWLNETRGFATYNSFYGEVSIPWVEGLKFRTNLGLDFVNSNNGNFTGQGVNAVNATTVSNAGISNSQTYHWTIENLLTYDKTIGKHNFNVVALYSAEQNKYNRSSVSVKDIPAEAFQFYNLGQAAGEKTIDPNNQDYQLWGLISGMGRIMYSYDDRYLLSATLRSDASSRLAPGHQWHTYPAVSVGWNISKESFFNVSKIDMLKIRAGFGQTSNQAVQPYATLGRLSTRPYNFGDDVYETGYYVSSLPNPKLGWEYSKTTNLGVDFSLFNNRLSGTAEYYVTNTKDILLAVGLPETSGVASITQNVGETQNKGVEISLNGTILDNPDGLTWQAGVNFYTNKNKLVALASGQLRDEGNAWFVGHNINAIYDYEKIGLWQQNDPYRSILEPGTDDDVIGSIKVKYTGEYNADGTPKRAIGEADRQIIDVDPDFQGGFNTRFAYKGFDLSAVAIYRHGGVLISSLYGSSGYLNTLTSRNNNVQVDYWTPDNTNAEYPRPGRHLSGDNPKYGSTLGYFDGSYLKVRTITLGYDFNRSLIKNNKINLKAYFTVQNPFVLFSPYHDQSGMDPETNSYGNENAAVPLSQNLRRILTIGTNTPSTRNYILGLNLTF</sequence>
<dbReference type="AlphaFoldDB" id="A0A419S887"/>
<organism evidence="13 14">
    <name type="scientific">Pelobium manganitolerans</name>
    <dbReference type="NCBI Taxonomy" id="1842495"/>
    <lineage>
        <taxon>Bacteria</taxon>
        <taxon>Pseudomonadati</taxon>
        <taxon>Bacteroidota</taxon>
        <taxon>Sphingobacteriia</taxon>
        <taxon>Sphingobacteriales</taxon>
        <taxon>Sphingobacteriaceae</taxon>
        <taxon>Pelobium</taxon>
    </lineage>
</organism>
<evidence type="ECO:0000256" key="9">
    <source>
        <dbReference type="RuleBase" id="RU003357"/>
    </source>
</evidence>
<accession>A0A419S887</accession>
<keyword evidence="6 8" id="KW-0472">Membrane</keyword>
<dbReference type="FunFam" id="2.170.130.10:FF:000008">
    <property type="entry name" value="SusC/RagA family TonB-linked outer membrane protein"/>
    <property type="match status" value="1"/>
</dbReference>
<dbReference type="Gene3D" id="2.40.170.20">
    <property type="entry name" value="TonB-dependent receptor, beta-barrel domain"/>
    <property type="match status" value="1"/>
</dbReference>
<dbReference type="Pfam" id="PF00593">
    <property type="entry name" value="TonB_dep_Rec_b-barrel"/>
    <property type="match status" value="1"/>
</dbReference>
<comment type="caution">
    <text evidence="13">The sequence shown here is derived from an EMBL/GenBank/DDBJ whole genome shotgun (WGS) entry which is preliminary data.</text>
</comment>
<feature type="transmembrane region" description="Helical" evidence="10">
    <location>
        <begin position="20"/>
        <end position="38"/>
    </location>
</feature>
<name>A0A419S887_9SPHI</name>
<dbReference type="InterPro" id="IPR039426">
    <property type="entry name" value="TonB-dep_rcpt-like"/>
</dbReference>
<evidence type="ECO:0000256" key="10">
    <source>
        <dbReference type="SAM" id="Phobius"/>
    </source>
</evidence>
<comment type="subcellular location">
    <subcellularLocation>
        <location evidence="1 8">Cell outer membrane</location>
        <topology evidence="1 8">Multi-pass membrane protein</topology>
    </subcellularLocation>
</comment>
<dbReference type="NCBIfam" id="TIGR04057">
    <property type="entry name" value="SusC_RagA_signa"/>
    <property type="match status" value="1"/>
</dbReference>
<evidence type="ECO:0000256" key="4">
    <source>
        <dbReference type="ARBA" id="ARBA00022692"/>
    </source>
</evidence>
<dbReference type="InterPro" id="IPR012910">
    <property type="entry name" value="Plug_dom"/>
</dbReference>
<dbReference type="Proteomes" id="UP000283433">
    <property type="component" value="Unassembled WGS sequence"/>
</dbReference>
<dbReference type="SUPFAM" id="SSF56935">
    <property type="entry name" value="Porins"/>
    <property type="match status" value="1"/>
</dbReference>
<keyword evidence="2 8" id="KW-0813">Transport</keyword>
<dbReference type="SUPFAM" id="SSF49464">
    <property type="entry name" value="Carboxypeptidase regulatory domain-like"/>
    <property type="match status" value="1"/>
</dbReference>
<keyword evidence="5 9" id="KW-0798">TonB box</keyword>
<gene>
    <name evidence="13" type="ORF">BCY91_16215</name>
</gene>
<dbReference type="NCBIfam" id="TIGR04056">
    <property type="entry name" value="OMP_RagA_SusC"/>
    <property type="match status" value="1"/>
</dbReference>
<dbReference type="Gene3D" id="2.60.40.1120">
    <property type="entry name" value="Carboxypeptidase-like, regulatory domain"/>
    <property type="match status" value="1"/>
</dbReference>
<evidence type="ECO:0000259" key="11">
    <source>
        <dbReference type="Pfam" id="PF00593"/>
    </source>
</evidence>
<dbReference type="InterPro" id="IPR036942">
    <property type="entry name" value="Beta-barrel_TonB_sf"/>
</dbReference>
<dbReference type="Pfam" id="PF13715">
    <property type="entry name" value="CarbopepD_reg_2"/>
    <property type="match status" value="1"/>
</dbReference>
<dbReference type="InterPro" id="IPR023996">
    <property type="entry name" value="TonB-dep_OMP_SusC/RagA"/>
</dbReference>
<dbReference type="RefSeq" id="WP_120181058.1">
    <property type="nucleotide sequence ID" value="NZ_MBTA01000006.1"/>
</dbReference>
<keyword evidence="10" id="KW-1133">Transmembrane helix</keyword>
<evidence type="ECO:0000256" key="8">
    <source>
        <dbReference type="PROSITE-ProRule" id="PRU01360"/>
    </source>
</evidence>
<evidence type="ECO:0000256" key="2">
    <source>
        <dbReference type="ARBA" id="ARBA00022448"/>
    </source>
</evidence>
<evidence type="ECO:0000256" key="5">
    <source>
        <dbReference type="ARBA" id="ARBA00023077"/>
    </source>
</evidence>
<feature type="domain" description="TonB-dependent receptor plug" evidence="12">
    <location>
        <begin position="132"/>
        <end position="238"/>
    </location>
</feature>
<comment type="similarity">
    <text evidence="8 9">Belongs to the TonB-dependent receptor family.</text>
</comment>
<evidence type="ECO:0000256" key="6">
    <source>
        <dbReference type="ARBA" id="ARBA00023136"/>
    </source>
</evidence>
<dbReference type="EMBL" id="MBTA01000006">
    <property type="protein sequence ID" value="RKD17988.1"/>
    <property type="molecule type" value="Genomic_DNA"/>
</dbReference>
<dbReference type="Pfam" id="PF07715">
    <property type="entry name" value="Plug"/>
    <property type="match status" value="1"/>
</dbReference>
<keyword evidence="14" id="KW-1185">Reference proteome</keyword>
<evidence type="ECO:0000259" key="12">
    <source>
        <dbReference type="Pfam" id="PF07715"/>
    </source>
</evidence>
<evidence type="ECO:0000313" key="13">
    <source>
        <dbReference type="EMBL" id="RKD17988.1"/>
    </source>
</evidence>
<keyword evidence="7 8" id="KW-0998">Cell outer membrane</keyword>
<dbReference type="InterPro" id="IPR008969">
    <property type="entry name" value="CarboxyPept-like_regulatory"/>
</dbReference>
<proteinExistence type="inferred from homology"/>
<keyword evidence="4 8" id="KW-0812">Transmembrane</keyword>
<dbReference type="Gene3D" id="2.170.130.10">
    <property type="entry name" value="TonB-dependent receptor, plug domain"/>
    <property type="match status" value="1"/>
</dbReference>
<reference evidence="13 14" key="1">
    <citation type="submission" date="2016-07" db="EMBL/GenBank/DDBJ databases">
        <title>Genome of Pelobium manganitolerans.</title>
        <authorList>
            <person name="Wu S."/>
            <person name="Wang G."/>
        </authorList>
    </citation>
    <scope>NUCLEOTIDE SEQUENCE [LARGE SCALE GENOMIC DNA]</scope>
    <source>
        <strain evidence="13 14">YS-25</strain>
    </source>
</reference>
<dbReference type="InterPro" id="IPR023997">
    <property type="entry name" value="TonB-dep_OMP_SusC/RagA_CS"/>
</dbReference>
<dbReference type="PROSITE" id="PS52016">
    <property type="entry name" value="TONB_DEPENDENT_REC_3"/>
    <property type="match status" value="1"/>
</dbReference>
<keyword evidence="3 8" id="KW-1134">Transmembrane beta strand</keyword>